<protein>
    <submittedName>
        <fullName evidence="1">Uncharacterized protein</fullName>
    </submittedName>
</protein>
<gene>
    <name evidence="1" type="ORF">GSF12_02155</name>
</gene>
<name>A0A6P1K9W9_FAUOS</name>
<reference evidence="1" key="1">
    <citation type="journal article" date="2020" name="Microbiol. Resour. Announc.">
        <title>Complete Genome Sequence of Moraxella osloensis Strain YV1, Isolated from an Australian Wastewater Treatment Plant.</title>
        <authorList>
            <person name="Batinovic S."/>
            <person name="Rice D.T.F."/>
            <person name="Seviour R.J."/>
            <person name="Petrovski S."/>
        </authorList>
    </citation>
    <scope>NUCLEOTIDE SEQUENCE</scope>
    <source>
        <strain evidence="1">YV1</strain>
    </source>
</reference>
<evidence type="ECO:0000313" key="1">
    <source>
        <dbReference type="EMBL" id="QHG08809.1"/>
    </source>
</evidence>
<dbReference type="EMBL" id="CP047226">
    <property type="protein sequence ID" value="QHG08809.1"/>
    <property type="molecule type" value="Genomic_DNA"/>
</dbReference>
<dbReference type="AlphaFoldDB" id="A0A6P1K9W9"/>
<proteinExistence type="predicted"/>
<accession>A0A6P1K9W9</accession>
<sequence length="210" mass="25069">MLNFNNGYISCTFDTLDVSNRFANLQGLEFLWRKVSSETNFEKFYLVKEKDIDNAVSLFEFSKYNKYRLTDSDYFLYFILYIARKKPKFGRKGASGAKAARLNINQIIQTANSDPLFREKIDYFKFSIKQNHSKYAEHWELHYINKEYCDDRDIAELLSKCTIVLKPSDNFTYDNHLEKLRKIHLFLKDQTYNYILKPQVNSVFVNKPFF</sequence>
<organism evidence="1">
    <name type="scientific">Faucicola osloensis</name>
    <name type="common">Moraxella osloensis</name>
    <dbReference type="NCBI Taxonomy" id="34062"/>
    <lineage>
        <taxon>Bacteria</taxon>
        <taxon>Pseudomonadati</taxon>
        <taxon>Pseudomonadota</taxon>
        <taxon>Gammaproteobacteria</taxon>
        <taxon>Moraxellales</taxon>
        <taxon>Moraxellaceae</taxon>
        <taxon>Faucicola</taxon>
    </lineage>
</organism>